<dbReference type="EMBL" id="ML975548">
    <property type="protein sequence ID" value="KAF1828434.1"/>
    <property type="molecule type" value="Genomic_DNA"/>
</dbReference>
<sequence length="241" mass="27026">MTTTYLGPLVGGRINQYANSAGQVYYHDTVAGTTSYAIPNGFQDGAGDTWTLDTTKSWPQWNNSRTGRAVLINPNPPPPQTYLDDINIKAALDLLVRVPDSGEHIYRRPIGDILRFIFPSSEGYSVVQETVSVNTHPDFCLFKVSQRPGGTLYQYEFMLVESKKPGEAWASTEDHLHDHLEGNGNDSKNCYGMVQIGLDVHFYKYENSNFSRIGGRMHLINDANNVVVWGRHIKDNPMPFV</sequence>
<dbReference type="AlphaFoldDB" id="A0A6A5K1X0"/>
<organism evidence="1 2">
    <name type="scientific">Decorospora gaudefroyi</name>
    <dbReference type="NCBI Taxonomy" id="184978"/>
    <lineage>
        <taxon>Eukaryota</taxon>
        <taxon>Fungi</taxon>
        <taxon>Dikarya</taxon>
        <taxon>Ascomycota</taxon>
        <taxon>Pezizomycotina</taxon>
        <taxon>Dothideomycetes</taxon>
        <taxon>Pleosporomycetidae</taxon>
        <taxon>Pleosporales</taxon>
        <taxon>Pleosporineae</taxon>
        <taxon>Pleosporaceae</taxon>
        <taxon>Decorospora</taxon>
    </lineage>
</organism>
<protein>
    <recommendedName>
        <fullName evidence="3">WW domain-containing protein</fullName>
    </recommendedName>
</protein>
<evidence type="ECO:0008006" key="3">
    <source>
        <dbReference type="Google" id="ProtNLM"/>
    </source>
</evidence>
<keyword evidence="2" id="KW-1185">Reference proteome</keyword>
<dbReference type="OrthoDB" id="5092031at2759"/>
<evidence type="ECO:0000313" key="1">
    <source>
        <dbReference type="EMBL" id="KAF1828434.1"/>
    </source>
</evidence>
<dbReference type="Proteomes" id="UP000800040">
    <property type="component" value="Unassembled WGS sequence"/>
</dbReference>
<evidence type="ECO:0000313" key="2">
    <source>
        <dbReference type="Proteomes" id="UP000800040"/>
    </source>
</evidence>
<gene>
    <name evidence="1" type="ORF">BDW02DRAFT_635179</name>
</gene>
<accession>A0A6A5K1X0</accession>
<name>A0A6A5K1X0_9PLEO</name>
<proteinExistence type="predicted"/>
<reference evidence="1" key="1">
    <citation type="submission" date="2020-01" db="EMBL/GenBank/DDBJ databases">
        <authorList>
            <consortium name="DOE Joint Genome Institute"/>
            <person name="Haridas S."/>
            <person name="Albert R."/>
            <person name="Binder M."/>
            <person name="Bloem J."/>
            <person name="Labutti K."/>
            <person name="Salamov A."/>
            <person name="Andreopoulos B."/>
            <person name="Baker S.E."/>
            <person name="Barry K."/>
            <person name="Bills G."/>
            <person name="Bluhm B.H."/>
            <person name="Cannon C."/>
            <person name="Castanera R."/>
            <person name="Culley D.E."/>
            <person name="Daum C."/>
            <person name="Ezra D."/>
            <person name="Gonzalez J.B."/>
            <person name="Henrissat B."/>
            <person name="Kuo A."/>
            <person name="Liang C."/>
            <person name="Lipzen A."/>
            <person name="Lutzoni F."/>
            <person name="Magnuson J."/>
            <person name="Mondo S."/>
            <person name="Nolan M."/>
            <person name="Ohm R."/>
            <person name="Pangilinan J."/>
            <person name="Park H.-J."/>
            <person name="Ramirez L."/>
            <person name="Alfaro M."/>
            <person name="Sun H."/>
            <person name="Tritt A."/>
            <person name="Yoshinaga Y."/>
            <person name="Zwiers L.-H."/>
            <person name="Turgeon B.G."/>
            <person name="Goodwin S.B."/>
            <person name="Spatafora J.W."/>
            <person name="Crous P.W."/>
            <person name="Grigoriev I.V."/>
        </authorList>
    </citation>
    <scope>NUCLEOTIDE SEQUENCE</scope>
    <source>
        <strain evidence="1">P77</strain>
    </source>
</reference>